<keyword evidence="1" id="KW-0175">Coiled coil</keyword>
<evidence type="ECO:0000313" key="3">
    <source>
        <dbReference type="EMBL" id="KAK3919723.1"/>
    </source>
</evidence>
<accession>A0AAE1HEH2</accession>
<protein>
    <submittedName>
        <fullName evidence="3">Laminin subunit gamma-3</fullName>
    </submittedName>
</protein>
<feature type="coiled-coil region" evidence="1">
    <location>
        <begin position="291"/>
        <end position="325"/>
    </location>
</feature>
<sequence>MGRVSTRKRLSRRKGDTYRTSKTSQEPQHVELHSDLLLDSEPVFEPIGDSPDSHTSENKTPNISIDNTINEVCLESVKLDHAYGSQIGSKPKFEGSAPVPEPVLDEELLLDIKHKIDFFLPHQWLCLQDNNYVIKVVLISAQNNVSIQRSLEFSHNGDINFYVHCNPMSIDPYLTETLPPLPLDASTVDYFVDRVVTIVNNVRKMEICPGYDDEKYQVAWPVCPFGEKDTNPYRECRYSETFRSHTCLRLVGKKKWRCSECAKLYKPLKRRTAAAAMETRKSKTANKYLTESQMLIKLQEQRQELDKARKKIVRLHSKMEVMIKKEGIAVEQSMSDALSEILSDSKITPAQSIFMQQQIKASQVEKSSSMRWHPTMLRLALAVHLTSPSAYELLRDTGMVKLPSSRTLFEYSHANRIKEGIDAVVIEKLSARVTKLTEEINPTTKVQDKHKKYHILMADEMYISQNLIFQKTSGKLLGFTSLDDIDSEIRNLEAHLAGQP</sequence>
<keyword evidence="4" id="KW-1185">Reference proteome</keyword>
<dbReference type="EMBL" id="JAHWGI010000981">
    <property type="protein sequence ID" value="KAK3919723.1"/>
    <property type="molecule type" value="Genomic_DNA"/>
</dbReference>
<evidence type="ECO:0000313" key="4">
    <source>
        <dbReference type="Proteomes" id="UP001219518"/>
    </source>
</evidence>
<dbReference type="Proteomes" id="UP001219518">
    <property type="component" value="Unassembled WGS sequence"/>
</dbReference>
<feature type="region of interest" description="Disordered" evidence="2">
    <location>
        <begin position="1"/>
        <end position="63"/>
    </location>
</feature>
<comment type="caution">
    <text evidence="3">The sequence shown here is derived from an EMBL/GenBank/DDBJ whole genome shotgun (WGS) entry which is preliminary data.</text>
</comment>
<reference evidence="3" key="2">
    <citation type="journal article" date="2023" name="BMC Genomics">
        <title>Pest status, molecular evolution, and epigenetic factors derived from the genome assembly of Frankliniella fusca, a thysanopteran phytovirus vector.</title>
        <authorList>
            <person name="Catto M.A."/>
            <person name="Labadie P.E."/>
            <person name="Jacobson A.L."/>
            <person name="Kennedy G.G."/>
            <person name="Srinivasan R."/>
            <person name="Hunt B.G."/>
        </authorList>
    </citation>
    <scope>NUCLEOTIDE SEQUENCE</scope>
    <source>
        <strain evidence="3">PL_HMW_Pooled</strain>
    </source>
</reference>
<evidence type="ECO:0000256" key="2">
    <source>
        <dbReference type="SAM" id="MobiDB-lite"/>
    </source>
</evidence>
<proteinExistence type="predicted"/>
<gene>
    <name evidence="3" type="ORF">KUF71_008850</name>
</gene>
<feature type="compositionally biased region" description="Basic residues" evidence="2">
    <location>
        <begin position="1"/>
        <end position="12"/>
    </location>
</feature>
<evidence type="ECO:0000256" key="1">
    <source>
        <dbReference type="SAM" id="Coils"/>
    </source>
</evidence>
<reference evidence="3" key="1">
    <citation type="submission" date="2021-07" db="EMBL/GenBank/DDBJ databases">
        <authorList>
            <person name="Catto M.A."/>
            <person name="Jacobson A."/>
            <person name="Kennedy G."/>
            <person name="Labadie P."/>
            <person name="Hunt B.G."/>
            <person name="Srinivasan R."/>
        </authorList>
    </citation>
    <scope>NUCLEOTIDE SEQUENCE</scope>
    <source>
        <strain evidence="3">PL_HMW_Pooled</strain>
        <tissue evidence="3">Head</tissue>
    </source>
</reference>
<organism evidence="3 4">
    <name type="scientific">Frankliniella fusca</name>
    <dbReference type="NCBI Taxonomy" id="407009"/>
    <lineage>
        <taxon>Eukaryota</taxon>
        <taxon>Metazoa</taxon>
        <taxon>Ecdysozoa</taxon>
        <taxon>Arthropoda</taxon>
        <taxon>Hexapoda</taxon>
        <taxon>Insecta</taxon>
        <taxon>Pterygota</taxon>
        <taxon>Neoptera</taxon>
        <taxon>Paraneoptera</taxon>
        <taxon>Thysanoptera</taxon>
        <taxon>Terebrantia</taxon>
        <taxon>Thripoidea</taxon>
        <taxon>Thripidae</taxon>
        <taxon>Frankliniella</taxon>
    </lineage>
</organism>
<dbReference type="AlphaFoldDB" id="A0AAE1HEH2"/>
<name>A0AAE1HEH2_9NEOP</name>